<evidence type="ECO:0000313" key="2">
    <source>
        <dbReference type="Proteomes" id="UP000316095"/>
    </source>
</evidence>
<sequence length="136" mass="15027">MKDCIRGLWTLLIVVLLIPAFGMADEEKPEQKKTFEGTWNNRKYNSSGPLRCEARPGEDGKVKATFSGTFMGDPFSYDVEFSAKPGNGQTDLIGKATVSGHIYDWTGSLKGTRLYGKYLGTNGYNGEFVLNEARSN</sequence>
<dbReference type="OrthoDB" id="215081at2"/>
<accession>A0A5C5XIF1</accession>
<dbReference type="EMBL" id="SJPG01000001">
    <property type="protein sequence ID" value="TWT61592.1"/>
    <property type="molecule type" value="Genomic_DNA"/>
</dbReference>
<dbReference type="RefSeq" id="WP_146503559.1">
    <property type="nucleotide sequence ID" value="NZ_SJPG01000001.1"/>
</dbReference>
<keyword evidence="2" id="KW-1185">Reference proteome</keyword>
<dbReference type="Proteomes" id="UP000316095">
    <property type="component" value="Unassembled WGS sequence"/>
</dbReference>
<protein>
    <submittedName>
        <fullName evidence="1">Uncharacterized protein</fullName>
    </submittedName>
</protein>
<comment type="caution">
    <text evidence="1">The sequence shown here is derived from an EMBL/GenBank/DDBJ whole genome shotgun (WGS) entry which is preliminary data.</text>
</comment>
<reference evidence="1 2" key="1">
    <citation type="submission" date="2019-02" db="EMBL/GenBank/DDBJ databases">
        <title>Deep-cultivation of Planctomycetes and their phenomic and genomic characterization uncovers novel biology.</title>
        <authorList>
            <person name="Wiegand S."/>
            <person name="Jogler M."/>
            <person name="Boedeker C."/>
            <person name="Pinto D."/>
            <person name="Vollmers J."/>
            <person name="Rivas-Marin E."/>
            <person name="Kohn T."/>
            <person name="Peeters S.H."/>
            <person name="Heuer A."/>
            <person name="Rast P."/>
            <person name="Oberbeckmann S."/>
            <person name="Bunk B."/>
            <person name="Jeske O."/>
            <person name="Meyerdierks A."/>
            <person name="Storesund J.E."/>
            <person name="Kallscheuer N."/>
            <person name="Luecker S."/>
            <person name="Lage O.M."/>
            <person name="Pohl T."/>
            <person name="Merkel B.J."/>
            <person name="Hornburger P."/>
            <person name="Mueller R.-W."/>
            <person name="Bruemmer F."/>
            <person name="Labrenz M."/>
            <person name="Spormann A.M."/>
            <person name="Op Den Camp H."/>
            <person name="Overmann J."/>
            <person name="Amann R."/>
            <person name="Jetten M.S.M."/>
            <person name="Mascher T."/>
            <person name="Medema M.H."/>
            <person name="Devos D.P."/>
            <person name="Kaster A.-K."/>
            <person name="Ovreas L."/>
            <person name="Rohde M."/>
            <person name="Galperin M.Y."/>
            <person name="Jogler C."/>
        </authorList>
    </citation>
    <scope>NUCLEOTIDE SEQUENCE [LARGE SCALE GENOMIC DNA]</scope>
    <source>
        <strain evidence="1 2">Pan54</strain>
    </source>
</reference>
<gene>
    <name evidence="1" type="ORF">Pan54_23280</name>
</gene>
<evidence type="ECO:0000313" key="1">
    <source>
        <dbReference type="EMBL" id="TWT61592.1"/>
    </source>
</evidence>
<organism evidence="1 2">
    <name type="scientific">Rubinisphaera italica</name>
    <dbReference type="NCBI Taxonomy" id="2527969"/>
    <lineage>
        <taxon>Bacteria</taxon>
        <taxon>Pseudomonadati</taxon>
        <taxon>Planctomycetota</taxon>
        <taxon>Planctomycetia</taxon>
        <taxon>Planctomycetales</taxon>
        <taxon>Planctomycetaceae</taxon>
        <taxon>Rubinisphaera</taxon>
    </lineage>
</organism>
<proteinExistence type="predicted"/>
<name>A0A5C5XIF1_9PLAN</name>
<dbReference type="AlphaFoldDB" id="A0A5C5XIF1"/>